<feature type="coiled-coil region" evidence="1">
    <location>
        <begin position="80"/>
        <end position="135"/>
    </location>
</feature>
<dbReference type="InterPro" id="IPR036869">
    <property type="entry name" value="J_dom_sf"/>
</dbReference>
<proteinExistence type="predicted"/>
<dbReference type="PROSITE" id="PS50076">
    <property type="entry name" value="DNAJ_2"/>
    <property type="match status" value="1"/>
</dbReference>
<dbReference type="eggNOG" id="KOG0714">
    <property type="taxonomic scope" value="Eukaryota"/>
</dbReference>
<reference evidence="3 4" key="1">
    <citation type="journal article" date="2012" name="Science">
        <title>The Paleozoic origin of enzymatic lignin decomposition reconstructed from 31 fungal genomes.</title>
        <authorList>
            <person name="Floudas D."/>
            <person name="Binder M."/>
            <person name="Riley R."/>
            <person name="Barry K."/>
            <person name="Blanchette R.A."/>
            <person name="Henrissat B."/>
            <person name="Martinez A.T."/>
            <person name="Otillar R."/>
            <person name="Spatafora J.W."/>
            <person name="Yadav J.S."/>
            <person name="Aerts A."/>
            <person name="Benoit I."/>
            <person name="Boyd A."/>
            <person name="Carlson A."/>
            <person name="Copeland A."/>
            <person name="Coutinho P.M."/>
            <person name="de Vries R.P."/>
            <person name="Ferreira P."/>
            <person name="Findley K."/>
            <person name="Foster B."/>
            <person name="Gaskell J."/>
            <person name="Glotzer D."/>
            <person name="Gorecki P."/>
            <person name="Heitman J."/>
            <person name="Hesse C."/>
            <person name="Hori C."/>
            <person name="Igarashi K."/>
            <person name="Jurgens J.A."/>
            <person name="Kallen N."/>
            <person name="Kersten P."/>
            <person name="Kohler A."/>
            <person name="Kuees U."/>
            <person name="Kumar T.K.A."/>
            <person name="Kuo A."/>
            <person name="LaButti K."/>
            <person name="Larrondo L.F."/>
            <person name="Lindquist E."/>
            <person name="Ling A."/>
            <person name="Lombard V."/>
            <person name="Lucas S."/>
            <person name="Lundell T."/>
            <person name="Martin R."/>
            <person name="McLaughlin D.J."/>
            <person name="Morgenstern I."/>
            <person name="Morin E."/>
            <person name="Murat C."/>
            <person name="Nagy L.G."/>
            <person name="Nolan M."/>
            <person name="Ohm R.A."/>
            <person name="Patyshakuliyeva A."/>
            <person name="Rokas A."/>
            <person name="Ruiz-Duenas F.J."/>
            <person name="Sabat G."/>
            <person name="Salamov A."/>
            <person name="Samejima M."/>
            <person name="Schmutz J."/>
            <person name="Slot J.C."/>
            <person name="St John F."/>
            <person name="Stenlid J."/>
            <person name="Sun H."/>
            <person name="Sun S."/>
            <person name="Syed K."/>
            <person name="Tsang A."/>
            <person name="Wiebenga A."/>
            <person name="Young D."/>
            <person name="Pisabarro A."/>
            <person name="Eastwood D.C."/>
            <person name="Martin F."/>
            <person name="Cullen D."/>
            <person name="Grigoriev I.V."/>
            <person name="Hibbett D.S."/>
        </authorList>
    </citation>
    <scope>NUCLEOTIDE SEQUENCE</scope>
    <source>
        <strain evidence="4">FP-58527</strain>
    </source>
</reference>
<dbReference type="EMBL" id="KE504229">
    <property type="protein sequence ID" value="EPS94564.1"/>
    <property type="molecule type" value="Genomic_DNA"/>
</dbReference>
<keyword evidence="4" id="KW-1185">Reference proteome</keyword>
<dbReference type="PRINTS" id="PR00625">
    <property type="entry name" value="JDOMAIN"/>
</dbReference>
<keyword evidence="1" id="KW-0175">Coiled coil</keyword>
<evidence type="ECO:0000259" key="2">
    <source>
        <dbReference type="PROSITE" id="PS50076"/>
    </source>
</evidence>
<dbReference type="SMART" id="SM00271">
    <property type="entry name" value="DnaJ"/>
    <property type="match status" value="1"/>
</dbReference>
<dbReference type="STRING" id="743788.S8F6M3"/>
<organism evidence="3 4">
    <name type="scientific">Fomitopsis schrenkii</name>
    <name type="common">Brown rot fungus</name>
    <dbReference type="NCBI Taxonomy" id="2126942"/>
    <lineage>
        <taxon>Eukaryota</taxon>
        <taxon>Fungi</taxon>
        <taxon>Dikarya</taxon>
        <taxon>Basidiomycota</taxon>
        <taxon>Agaricomycotina</taxon>
        <taxon>Agaricomycetes</taxon>
        <taxon>Polyporales</taxon>
        <taxon>Fomitopsis</taxon>
    </lineage>
</organism>
<dbReference type="InParanoid" id="S8F6M3"/>
<evidence type="ECO:0000256" key="1">
    <source>
        <dbReference type="SAM" id="Coils"/>
    </source>
</evidence>
<dbReference type="SUPFAM" id="SSF46565">
    <property type="entry name" value="Chaperone J-domain"/>
    <property type="match status" value="1"/>
</dbReference>
<dbReference type="OrthoDB" id="442087at2759"/>
<dbReference type="Proteomes" id="UP000015241">
    <property type="component" value="Unassembled WGS sequence"/>
</dbReference>
<sequence>MATSRSLYDILGIPQSADADAVRKAYKLQVLQTHPEHEIEAAKARFRDVRTAFEVLSDPAKRRAYDNGLEYFQRRGNVQVNEMQTKLAQAKLARERAEWARQAEVRHQERMRVLREEVLASRRRYQETLAKAELRYQERVRALEEELTARREAERREEASMRGETYDMAEEMLQQLRNLNPEWELRKKEVLRVRPMSVCHSWLRADVDTAAGRENEEGREAAHAFDAERARVLLTRRPPGARSYSGIYRTH</sequence>
<dbReference type="PROSITE" id="PS00636">
    <property type="entry name" value="DNAJ_1"/>
    <property type="match status" value="1"/>
</dbReference>
<dbReference type="PANTHER" id="PTHR43948">
    <property type="entry name" value="DNAJ HOMOLOG SUBFAMILY B"/>
    <property type="match status" value="1"/>
</dbReference>
<gene>
    <name evidence="3" type="ORF">FOMPIDRAFT_1134162</name>
</gene>
<dbReference type="InterPro" id="IPR018253">
    <property type="entry name" value="DnaJ_domain_CS"/>
</dbReference>
<evidence type="ECO:0000313" key="4">
    <source>
        <dbReference type="Proteomes" id="UP000015241"/>
    </source>
</evidence>
<dbReference type="CDD" id="cd06257">
    <property type="entry name" value="DnaJ"/>
    <property type="match status" value="1"/>
</dbReference>
<protein>
    <recommendedName>
        <fullName evidence="2">J domain-containing protein</fullName>
    </recommendedName>
</protein>
<dbReference type="PANTHER" id="PTHR43948:SF10">
    <property type="entry name" value="MRJ, ISOFORM E"/>
    <property type="match status" value="1"/>
</dbReference>
<feature type="domain" description="J" evidence="2">
    <location>
        <begin position="6"/>
        <end position="69"/>
    </location>
</feature>
<dbReference type="Pfam" id="PF00226">
    <property type="entry name" value="DnaJ"/>
    <property type="match status" value="1"/>
</dbReference>
<dbReference type="Gene3D" id="1.10.287.110">
    <property type="entry name" value="DnaJ domain"/>
    <property type="match status" value="1"/>
</dbReference>
<dbReference type="AlphaFoldDB" id="S8F6M3"/>
<name>S8F6M3_FOMSC</name>
<dbReference type="HOGENOM" id="CLU_096865_1_0_1"/>
<dbReference type="InterPro" id="IPR001623">
    <property type="entry name" value="DnaJ_domain"/>
</dbReference>
<accession>S8F6M3</accession>
<evidence type="ECO:0000313" key="3">
    <source>
        <dbReference type="EMBL" id="EPS94564.1"/>
    </source>
</evidence>